<dbReference type="GeneID" id="110978266"/>
<evidence type="ECO:0000256" key="3">
    <source>
        <dbReference type="SAM" id="SignalP"/>
    </source>
</evidence>
<organism evidence="5 7">
    <name type="scientific">Acanthaster planci</name>
    <name type="common">Crown-of-thorns starfish</name>
    <dbReference type="NCBI Taxonomy" id="133434"/>
    <lineage>
        <taxon>Eukaryota</taxon>
        <taxon>Metazoa</taxon>
        <taxon>Echinodermata</taxon>
        <taxon>Eleutherozoa</taxon>
        <taxon>Asterozoa</taxon>
        <taxon>Asteroidea</taxon>
        <taxon>Valvatacea</taxon>
        <taxon>Valvatida</taxon>
        <taxon>Acanthasteridae</taxon>
        <taxon>Acanthaster</taxon>
    </lineage>
</organism>
<feature type="region of interest" description="Disordered" evidence="1">
    <location>
        <begin position="224"/>
        <end position="257"/>
    </location>
</feature>
<dbReference type="OMA" id="QHIDVHP"/>
<dbReference type="Proteomes" id="UP000694845">
    <property type="component" value="Unplaced"/>
</dbReference>
<feature type="transmembrane region" description="Helical" evidence="2">
    <location>
        <begin position="169"/>
        <end position="190"/>
    </location>
</feature>
<protein>
    <submittedName>
        <fullName evidence="6 7">Uncharacterized protein LOC110978266 isoform X1</fullName>
    </submittedName>
</protein>
<keyword evidence="2" id="KW-1133">Transmembrane helix</keyword>
<evidence type="ECO:0000256" key="2">
    <source>
        <dbReference type="SAM" id="Phobius"/>
    </source>
</evidence>
<dbReference type="KEGG" id="aplc:110978266"/>
<keyword evidence="5" id="KW-1185">Reference proteome</keyword>
<dbReference type="Pfam" id="PF26284">
    <property type="entry name" value="DUF8077"/>
    <property type="match status" value="1"/>
</dbReference>
<proteinExistence type="predicted"/>
<dbReference type="InterPro" id="IPR058390">
    <property type="entry name" value="DUF8077"/>
</dbReference>
<gene>
    <name evidence="6 7" type="primary">LOC110978266</name>
</gene>
<dbReference type="AlphaFoldDB" id="A0A8B7YAS9"/>
<reference evidence="6 7" key="1">
    <citation type="submission" date="2025-04" db="UniProtKB">
        <authorList>
            <consortium name="RefSeq"/>
        </authorList>
    </citation>
    <scope>IDENTIFICATION</scope>
</reference>
<sequence length="397" mass="43483">MDVPQWVKTFICLAVVVVSASATQSEEIEDNKISIRFDKVNLKQWNENENDPTNKFQLIVARSVSDYCSGSDCSLGENGSSTTPFTVSDIMILEGYPTDENADVQIVFYVSIANQQKSESGNQFALKKSILEVILKAHLMDIANATSYSVVFIGDERVGAPLDGTLNTIIIPIAIATLVLLILITLCLHFNEKRQEKQRKGLTTIKRGDIPSNDAHSEGIVLTSVNKNSGKEKRKGCREPRRKKRTGSSRNGKTWEDLGSAMTTQHIDVHPIPQVNGTNSIPATSHPPNCQSIDGFHSVLNSYTSSNMQLESCNTAPVRTRRGKMARSRQIDPPAYVTLDGAADFLEDADTASHSSNLGCINHVIDADSGSQSSHMRAADREYLLKPAGRLPPLDKV</sequence>
<dbReference type="OrthoDB" id="5980066at2759"/>
<evidence type="ECO:0000256" key="1">
    <source>
        <dbReference type="SAM" id="MobiDB-lite"/>
    </source>
</evidence>
<evidence type="ECO:0000259" key="4">
    <source>
        <dbReference type="Pfam" id="PF26284"/>
    </source>
</evidence>
<evidence type="ECO:0000313" key="6">
    <source>
        <dbReference type="RefSeq" id="XP_022088809.1"/>
    </source>
</evidence>
<keyword evidence="2" id="KW-0812">Transmembrane</keyword>
<dbReference type="RefSeq" id="XP_022088809.1">
    <property type="nucleotide sequence ID" value="XM_022233117.1"/>
</dbReference>
<name>A0A8B7YAS9_ACAPL</name>
<evidence type="ECO:0000313" key="7">
    <source>
        <dbReference type="RefSeq" id="XP_022088811.1"/>
    </source>
</evidence>
<feature type="signal peptide" evidence="3">
    <location>
        <begin position="1"/>
        <end position="25"/>
    </location>
</feature>
<dbReference type="RefSeq" id="XP_022088811.1">
    <property type="nucleotide sequence ID" value="XM_022233119.1"/>
</dbReference>
<feature type="compositionally biased region" description="Basic residues" evidence="1">
    <location>
        <begin position="232"/>
        <end position="247"/>
    </location>
</feature>
<feature type="chain" id="PRO_5044665546" evidence="3">
    <location>
        <begin position="26"/>
        <end position="397"/>
    </location>
</feature>
<keyword evidence="2" id="KW-0472">Membrane</keyword>
<feature type="domain" description="DUF8077" evidence="4">
    <location>
        <begin position="53"/>
        <end position="151"/>
    </location>
</feature>
<accession>A0A8B7YAS9</accession>
<evidence type="ECO:0000313" key="5">
    <source>
        <dbReference type="Proteomes" id="UP000694845"/>
    </source>
</evidence>
<keyword evidence="3" id="KW-0732">Signal</keyword>